<accession>A0A9Q0NDM2</accession>
<evidence type="ECO:0000313" key="2">
    <source>
        <dbReference type="Proteomes" id="UP001151699"/>
    </source>
</evidence>
<dbReference type="EMBL" id="WJQU01000001">
    <property type="protein sequence ID" value="KAJ6648378.1"/>
    <property type="molecule type" value="Genomic_DNA"/>
</dbReference>
<keyword evidence="2" id="KW-1185">Reference proteome</keyword>
<feature type="non-terminal residue" evidence="1">
    <location>
        <position position="1"/>
    </location>
</feature>
<sequence length="75" mass="8595">MVRCEITKQIESNLDNISCKGVSLCNEEHTSVAAFFTEKNIQSVSHKHNNRKLNRTTASTMHTVYTANNNKKRRD</sequence>
<reference evidence="1" key="1">
    <citation type="submission" date="2022-07" db="EMBL/GenBank/DDBJ databases">
        <authorList>
            <person name="Trinca V."/>
            <person name="Uliana J.V.C."/>
            <person name="Torres T.T."/>
            <person name="Ward R.J."/>
            <person name="Monesi N."/>
        </authorList>
    </citation>
    <scope>NUCLEOTIDE SEQUENCE</scope>
    <source>
        <strain evidence="1">HSMRA1968</strain>
        <tissue evidence="1">Whole embryos</tissue>
    </source>
</reference>
<dbReference type="Proteomes" id="UP001151699">
    <property type="component" value="Chromosome A"/>
</dbReference>
<evidence type="ECO:0000313" key="1">
    <source>
        <dbReference type="EMBL" id="KAJ6648378.1"/>
    </source>
</evidence>
<organism evidence="1 2">
    <name type="scientific">Pseudolycoriella hygida</name>
    <dbReference type="NCBI Taxonomy" id="35572"/>
    <lineage>
        <taxon>Eukaryota</taxon>
        <taxon>Metazoa</taxon>
        <taxon>Ecdysozoa</taxon>
        <taxon>Arthropoda</taxon>
        <taxon>Hexapoda</taxon>
        <taxon>Insecta</taxon>
        <taxon>Pterygota</taxon>
        <taxon>Neoptera</taxon>
        <taxon>Endopterygota</taxon>
        <taxon>Diptera</taxon>
        <taxon>Nematocera</taxon>
        <taxon>Sciaroidea</taxon>
        <taxon>Sciaridae</taxon>
        <taxon>Pseudolycoriella</taxon>
    </lineage>
</organism>
<dbReference type="AlphaFoldDB" id="A0A9Q0NDM2"/>
<protein>
    <submittedName>
        <fullName evidence="1">Uncharacterized protein</fullName>
    </submittedName>
</protein>
<name>A0A9Q0NDM2_9DIPT</name>
<gene>
    <name evidence="1" type="ORF">Bhyg_03606</name>
</gene>
<proteinExistence type="predicted"/>
<comment type="caution">
    <text evidence="1">The sequence shown here is derived from an EMBL/GenBank/DDBJ whole genome shotgun (WGS) entry which is preliminary data.</text>
</comment>